<dbReference type="InterPro" id="IPR001753">
    <property type="entry name" value="Enoyl-CoA_hydra/iso"/>
</dbReference>
<proteinExistence type="inferred from homology"/>
<evidence type="ECO:0000313" key="5">
    <source>
        <dbReference type="Proteomes" id="UP000397656"/>
    </source>
</evidence>
<dbReference type="InterPro" id="IPR029045">
    <property type="entry name" value="ClpP/crotonase-like_dom_sf"/>
</dbReference>
<feature type="region of interest" description="Disordered" evidence="3">
    <location>
        <begin position="1"/>
        <end position="20"/>
    </location>
</feature>
<name>A0A643FZ09_9BURK</name>
<dbReference type="InterPro" id="IPR051683">
    <property type="entry name" value="Enoyl-CoA_Hydratase/Isomerase"/>
</dbReference>
<dbReference type="SUPFAM" id="SSF52096">
    <property type="entry name" value="ClpP/crotonase"/>
    <property type="match status" value="1"/>
</dbReference>
<accession>A0A643FZ09</accession>
<dbReference type="CDD" id="cd06558">
    <property type="entry name" value="crotonase-like"/>
    <property type="match status" value="1"/>
</dbReference>
<comment type="similarity">
    <text evidence="1 2">Belongs to the enoyl-CoA hydratase/isomerase family.</text>
</comment>
<keyword evidence="4" id="KW-0413">Isomerase</keyword>
<dbReference type="GeneID" id="98406925"/>
<dbReference type="PROSITE" id="PS00166">
    <property type="entry name" value="ENOYL_COA_HYDRATASE"/>
    <property type="match status" value="1"/>
</dbReference>
<dbReference type="InterPro" id="IPR014748">
    <property type="entry name" value="Enoyl-CoA_hydra_C"/>
</dbReference>
<dbReference type="Gene3D" id="3.90.226.10">
    <property type="entry name" value="2-enoyl-CoA Hydratase, Chain A, domain 1"/>
    <property type="match status" value="1"/>
</dbReference>
<gene>
    <name evidence="4" type="ORF">F7R26_038820</name>
</gene>
<dbReference type="RefSeq" id="WP_150984822.1">
    <property type="nucleotide sequence ID" value="NZ_CP062806.1"/>
</dbReference>
<evidence type="ECO:0000256" key="1">
    <source>
        <dbReference type="ARBA" id="ARBA00005254"/>
    </source>
</evidence>
<protein>
    <submittedName>
        <fullName evidence="4">Enoyl-CoA hydratase/isomerase family protein</fullName>
    </submittedName>
</protein>
<evidence type="ECO:0000256" key="2">
    <source>
        <dbReference type="RuleBase" id="RU003707"/>
    </source>
</evidence>
<evidence type="ECO:0000256" key="3">
    <source>
        <dbReference type="SAM" id="MobiDB-lite"/>
    </source>
</evidence>
<dbReference type="Pfam" id="PF00378">
    <property type="entry name" value="ECH_1"/>
    <property type="match status" value="1"/>
</dbReference>
<geneLocation type="plasmid" evidence="4 5">
    <name>pRK1-2</name>
</geneLocation>
<dbReference type="GO" id="GO:0016853">
    <property type="term" value="F:isomerase activity"/>
    <property type="evidence" value="ECO:0007669"/>
    <property type="project" value="UniProtKB-KW"/>
</dbReference>
<organism evidence="4 5">
    <name type="scientific">Cupriavidus basilensis</name>
    <dbReference type="NCBI Taxonomy" id="68895"/>
    <lineage>
        <taxon>Bacteria</taxon>
        <taxon>Pseudomonadati</taxon>
        <taxon>Pseudomonadota</taxon>
        <taxon>Betaproteobacteria</taxon>
        <taxon>Burkholderiales</taxon>
        <taxon>Burkholderiaceae</taxon>
        <taxon>Cupriavidus</taxon>
    </lineage>
</organism>
<dbReference type="PANTHER" id="PTHR42964:SF1">
    <property type="entry name" value="POLYKETIDE BIOSYNTHESIS ENOYL-COA HYDRATASE PKSH-RELATED"/>
    <property type="match status" value="1"/>
</dbReference>
<dbReference type="Proteomes" id="UP000397656">
    <property type="component" value="Plasmid pRK1-2"/>
</dbReference>
<dbReference type="InterPro" id="IPR018376">
    <property type="entry name" value="Enoyl-CoA_hyd/isom_CS"/>
</dbReference>
<dbReference type="EMBL" id="CP062806">
    <property type="protein sequence ID" value="QOT81957.1"/>
    <property type="molecule type" value="Genomic_DNA"/>
</dbReference>
<dbReference type="Gene3D" id="1.10.12.10">
    <property type="entry name" value="Lyase 2-enoyl-coa Hydratase, Chain A, domain 2"/>
    <property type="match status" value="1"/>
</dbReference>
<keyword evidence="4" id="KW-0614">Plasmid</keyword>
<evidence type="ECO:0000313" key="4">
    <source>
        <dbReference type="EMBL" id="QOT81957.1"/>
    </source>
</evidence>
<reference evidence="4 5" key="1">
    <citation type="submission" date="2020-10" db="EMBL/GenBank/DDBJ databases">
        <title>Complete genome sequence of Cupriavidus basilensis CCUG 49340T.</title>
        <authorList>
            <person name="Salva-Serra F."/>
            <person name="Donoso R.A."/>
            <person name="Cho K.H."/>
            <person name="Yoo J.A."/>
            <person name="Lee K."/>
            <person name="Yoon S.-H."/>
            <person name="Perez-Pantoja D."/>
            <person name="Moore E.R.B."/>
        </authorList>
    </citation>
    <scope>NUCLEOTIDE SEQUENCE [LARGE SCALE GENOMIC DNA]</scope>
    <source>
        <strain evidence="5">CCUG 49340</strain>
        <plasmid evidence="4 5">pRK1-2</plasmid>
    </source>
</reference>
<dbReference type="PANTHER" id="PTHR42964">
    <property type="entry name" value="ENOYL-COA HYDRATASE"/>
    <property type="match status" value="1"/>
</dbReference>
<feature type="compositionally biased region" description="Basic and acidic residues" evidence="3">
    <location>
        <begin position="1"/>
        <end position="14"/>
    </location>
</feature>
<sequence length="282" mass="29431">MPIAERRHGSRRESTMTGSASAPVISTIEDGVGIVTLNRPDNRNAIDRDLASGWAREIGRVVEHAGVRAIVLRAAGPAFSVGGDLAFFGEHLGPALAPLLGEVIDLLNVAVQQLRDSEKPVISAVQGALAGGGIGMALCADVVIASSSLKLRGSYAAIGLSPDAGASCFLAERVGDAQTCALFMTNRTVGADECAALGIVDRLVPTDALHREAHDLAQQLAQMSGSSIRTIKSLCKPLRGFALAARLQAERDGMLRSARHEDAAEGIGAFMTKRKPVFGKTS</sequence>
<dbReference type="AlphaFoldDB" id="A0A643FZ09"/>